<gene>
    <name evidence="1" type="ORF">PG994_002898</name>
</gene>
<comment type="caution">
    <text evidence="1">The sequence shown here is derived from an EMBL/GenBank/DDBJ whole genome shotgun (WGS) entry which is preliminary data.</text>
</comment>
<keyword evidence="2" id="KW-1185">Reference proteome</keyword>
<reference evidence="1 2" key="1">
    <citation type="submission" date="2023-01" db="EMBL/GenBank/DDBJ databases">
        <title>Analysis of 21 Apiospora genomes using comparative genomics revels a genus with tremendous synthesis potential of carbohydrate active enzymes and secondary metabolites.</title>
        <authorList>
            <person name="Sorensen T."/>
        </authorList>
    </citation>
    <scope>NUCLEOTIDE SEQUENCE [LARGE SCALE GENOMIC DNA]</scope>
    <source>
        <strain evidence="1 2">CBS 135458</strain>
    </source>
</reference>
<protein>
    <submittedName>
        <fullName evidence="1">Uncharacterized protein</fullName>
    </submittedName>
</protein>
<name>A0ABR1W6I7_9PEZI</name>
<evidence type="ECO:0000313" key="2">
    <source>
        <dbReference type="Proteomes" id="UP001480595"/>
    </source>
</evidence>
<accession>A0ABR1W6I7</accession>
<dbReference type="RefSeq" id="XP_066720162.1">
    <property type="nucleotide sequence ID" value="XM_066854307.1"/>
</dbReference>
<proteinExistence type="predicted"/>
<dbReference type="GeneID" id="92087370"/>
<dbReference type="Proteomes" id="UP001480595">
    <property type="component" value="Unassembled WGS sequence"/>
</dbReference>
<organism evidence="1 2">
    <name type="scientific">Apiospora phragmitis</name>
    <dbReference type="NCBI Taxonomy" id="2905665"/>
    <lineage>
        <taxon>Eukaryota</taxon>
        <taxon>Fungi</taxon>
        <taxon>Dikarya</taxon>
        <taxon>Ascomycota</taxon>
        <taxon>Pezizomycotina</taxon>
        <taxon>Sordariomycetes</taxon>
        <taxon>Xylariomycetidae</taxon>
        <taxon>Amphisphaeriales</taxon>
        <taxon>Apiosporaceae</taxon>
        <taxon>Apiospora</taxon>
    </lineage>
</organism>
<sequence length="98" mass="10910">MSDLSSRLSKLNVFSKLTGEDDEDEHDEKINYESVAGGGHAGRRTAITTGQLRVSHALRSFLVSQNVLSGCRFFEVVDSKYVVRPLMLGISRLDELPR</sequence>
<evidence type="ECO:0000313" key="1">
    <source>
        <dbReference type="EMBL" id="KAK8079091.1"/>
    </source>
</evidence>
<dbReference type="EMBL" id="JAQQWL010000003">
    <property type="protein sequence ID" value="KAK8079091.1"/>
    <property type="molecule type" value="Genomic_DNA"/>
</dbReference>